<dbReference type="InterPro" id="IPR002640">
    <property type="entry name" value="Arylesterase"/>
</dbReference>
<feature type="binding site" evidence="5">
    <location>
        <position position="280"/>
    </location>
    <ligand>
        <name>Ca(2+)</name>
        <dbReference type="ChEBI" id="CHEBI:29108"/>
        <label>1</label>
        <note>catalytic</note>
    </ligand>
</feature>
<dbReference type="InterPro" id="IPR011042">
    <property type="entry name" value="6-blade_b-propeller_TolB-like"/>
</dbReference>
<proteinExistence type="inferred from homology"/>
<feature type="binding site" evidence="5">
    <location>
        <position position="118"/>
    </location>
    <ligand>
        <name>Ca(2+)</name>
        <dbReference type="ChEBI" id="CHEBI:29108"/>
        <label>1</label>
        <note>catalytic</note>
    </ligand>
</feature>
<dbReference type="SUPFAM" id="SSF63829">
    <property type="entry name" value="Calcium-dependent phosphotriesterase"/>
    <property type="match status" value="1"/>
</dbReference>
<evidence type="ECO:0000313" key="8">
    <source>
        <dbReference type="Proteomes" id="UP000663854"/>
    </source>
</evidence>
<keyword evidence="5" id="KW-0106">Calcium</keyword>
<dbReference type="PANTHER" id="PTHR11799:SF12">
    <property type="entry name" value="PARAOXONASE-RELATED"/>
    <property type="match status" value="1"/>
</dbReference>
<evidence type="ECO:0000313" key="6">
    <source>
        <dbReference type="EMBL" id="CAF0843984.1"/>
    </source>
</evidence>
<accession>A0A813VDU4</accession>
<feature type="binding site" evidence="5">
    <location>
        <position position="54"/>
    </location>
    <ligand>
        <name>Ca(2+)</name>
        <dbReference type="ChEBI" id="CHEBI:29108"/>
        <label>2</label>
    </ligand>
</feature>
<dbReference type="GO" id="GO:0046872">
    <property type="term" value="F:metal ion binding"/>
    <property type="evidence" value="ECO:0007669"/>
    <property type="project" value="UniProtKB-KW"/>
</dbReference>
<comment type="similarity">
    <text evidence="1">Belongs to the paraoxonase family.</text>
</comment>
<reference evidence="6" key="1">
    <citation type="submission" date="2021-02" db="EMBL/GenBank/DDBJ databases">
        <authorList>
            <person name="Nowell W R."/>
        </authorList>
    </citation>
    <scope>NUCLEOTIDE SEQUENCE</scope>
</reference>
<sequence length="370" mass="42432">MLKSIVLLSCLVLILAFIGKYMIDFGVFRHIETKGLDKCRLIVAPDGDDLAFEDFAIDYQKGIAYMGGDDRRWFHTFNLLNQNIKKQGKFFSFDIESETFNQLNLINYPYEHLHPLGIDLLIGRKKQLFITNYRVDNEEIIGAVDIFEIDSSNENQLIWIDSVVHPLFTVPDDVLAIDDKTFYVTNIYRHRKDKSNLMHTIEVFSKRPWSNLLLCSKTNEWQCSIVVDSIALANGIGCSFDFKTIYVAATAEKRIRVYERHYENNSLTYIRSLYVPFLVDNIILNERDQIIVAGHPNALFYVLHANNRQQHRAPSEVVIFLDPRSNSTFENLLLTNGELLSASTVGGTYKQKLLVGGFADPGILLCQDLM</sequence>
<dbReference type="EMBL" id="CAJNOL010000152">
    <property type="protein sequence ID" value="CAF0889386.1"/>
    <property type="molecule type" value="Genomic_DNA"/>
</dbReference>
<evidence type="ECO:0000313" key="7">
    <source>
        <dbReference type="EMBL" id="CAF0889386.1"/>
    </source>
</evidence>
<evidence type="ECO:0000313" key="9">
    <source>
        <dbReference type="Proteomes" id="UP000663870"/>
    </source>
</evidence>
<feature type="binding site" evidence="5">
    <location>
        <position position="281"/>
    </location>
    <ligand>
        <name>Ca(2+)</name>
        <dbReference type="ChEBI" id="CHEBI:29108"/>
        <label>1</label>
        <note>catalytic</note>
    </ligand>
</feature>
<name>A0A813VDU4_9BILA</name>
<dbReference type="PANTHER" id="PTHR11799">
    <property type="entry name" value="PARAOXONASE"/>
    <property type="match status" value="1"/>
</dbReference>
<dbReference type="Gene3D" id="2.120.10.30">
    <property type="entry name" value="TolB, C-terminal domain"/>
    <property type="match status" value="1"/>
</dbReference>
<dbReference type="Proteomes" id="UP000663870">
    <property type="component" value="Unassembled WGS sequence"/>
</dbReference>
<evidence type="ECO:0000256" key="5">
    <source>
        <dbReference type="PIRSR" id="PIRSR602640-2"/>
    </source>
</evidence>
<keyword evidence="3" id="KW-1015">Disulfide bond</keyword>
<evidence type="ECO:0000256" key="4">
    <source>
        <dbReference type="ARBA" id="ARBA00023180"/>
    </source>
</evidence>
<dbReference type="Proteomes" id="UP000663854">
    <property type="component" value="Unassembled WGS sequence"/>
</dbReference>
<keyword evidence="4" id="KW-0325">Glycoprotein</keyword>
<feature type="binding site" evidence="5">
    <location>
        <position position="234"/>
    </location>
    <ligand>
        <name>Ca(2+)</name>
        <dbReference type="ChEBI" id="CHEBI:29108"/>
        <label>1</label>
        <note>catalytic</note>
    </ligand>
</feature>
<dbReference type="GO" id="GO:0004064">
    <property type="term" value="F:arylesterase activity"/>
    <property type="evidence" value="ECO:0007669"/>
    <property type="project" value="InterPro"/>
</dbReference>
<comment type="caution">
    <text evidence="6">The sequence shown here is derived from an EMBL/GenBank/DDBJ whole genome shotgun (WGS) entry which is preliminary data.</text>
</comment>
<dbReference type="InterPro" id="IPR051288">
    <property type="entry name" value="Serum_paraoxonase/arylesterase"/>
</dbReference>
<organism evidence="6 8">
    <name type="scientific">Rotaria sordida</name>
    <dbReference type="NCBI Taxonomy" id="392033"/>
    <lineage>
        <taxon>Eukaryota</taxon>
        <taxon>Metazoa</taxon>
        <taxon>Spiralia</taxon>
        <taxon>Gnathifera</taxon>
        <taxon>Rotifera</taxon>
        <taxon>Eurotatoria</taxon>
        <taxon>Bdelloidea</taxon>
        <taxon>Philodinida</taxon>
        <taxon>Philodinidae</taxon>
        <taxon>Rotaria</taxon>
    </lineage>
</organism>
<dbReference type="EMBL" id="CAJNOH010000076">
    <property type="protein sequence ID" value="CAF0843984.1"/>
    <property type="molecule type" value="Genomic_DNA"/>
</dbReference>
<dbReference type="Pfam" id="PF01731">
    <property type="entry name" value="Arylesterase"/>
    <property type="match status" value="1"/>
</dbReference>
<protein>
    <recommendedName>
        <fullName evidence="10">Arylesterase</fullName>
    </recommendedName>
</protein>
<keyword evidence="9" id="KW-1185">Reference proteome</keyword>
<comment type="cofactor">
    <cofactor evidence="5">
        <name>Ca(2+)</name>
        <dbReference type="ChEBI" id="CHEBI:29108"/>
    </cofactor>
    <text evidence="5">Binds 2 calcium ions per subunit.</text>
</comment>
<evidence type="ECO:0000256" key="2">
    <source>
        <dbReference type="ARBA" id="ARBA00022801"/>
    </source>
</evidence>
<feature type="binding site" evidence="5">
    <location>
        <position position="173"/>
    </location>
    <ligand>
        <name>Ca(2+)</name>
        <dbReference type="ChEBI" id="CHEBI:29108"/>
        <label>1</label>
        <note>catalytic</note>
    </ligand>
</feature>
<gene>
    <name evidence="7" type="ORF">JXQ802_LOCUS8576</name>
    <name evidence="6" type="ORF">PYM288_LOCUS6713</name>
</gene>
<keyword evidence="5" id="KW-0479">Metal-binding</keyword>
<evidence type="ECO:0008006" key="10">
    <source>
        <dbReference type="Google" id="ProtNLM"/>
    </source>
</evidence>
<dbReference type="AlphaFoldDB" id="A0A813VDU4"/>
<evidence type="ECO:0000256" key="1">
    <source>
        <dbReference type="ARBA" id="ARBA00008595"/>
    </source>
</evidence>
<evidence type="ECO:0000256" key="3">
    <source>
        <dbReference type="ARBA" id="ARBA00023157"/>
    </source>
</evidence>
<keyword evidence="2" id="KW-0378">Hydrolase</keyword>